<name>A0A7S1ZM23_TRICV</name>
<evidence type="ECO:0000313" key="1">
    <source>
        <dbReference type="EMBL" id="CAD9343349.1"/>
    </source>
</evidence>
<dbReference type="AlphaFoldDB" id="A0A7S1ZM23"/>
<protein>
    <submittedName>
        <fullName evidence="1">Uncharacterized protein</fullName>
    </submittedName>
</protein>
<dbReference type="EMBL" id="HBGO01021001">
    <property type="protein sequence ID" value="CAD9343349.1"/>
    <property type="molecule type" value="Transcribed_RNA"/>
</dbReference>
<sequence length="101" mass="10952">MFSRFVSVTEPGLSVCDDAPDATFAKNEQAGISCNVGTLNDKDSDDGTTTGDQFLAGSGKWEPYTHGELEGYLRNWAKKDGLDEATQEELIDNGWAPKCCL</sequence>
<organism evidence="1">
    <name type="scientific">Trieres chinensis</name>
    <name type="common">Marine centric diatom</name>
    <name type="synonym">Odontella sinensis</name>
    <dbReference type="NCBI Taxonomy" id="1514140"/>
    <lineage>
        <taxon>Eukaryota</taxon>
        <taxon>Sar</taxon>
        <taxon>Stramenopiles</taxon>
        <taxon>Ochrophyta</taxon>
        <taxon>Bacillariophyta</taxon>
        <taxon>Mediophyceae</taxon>
        <taxon>Biddulphiophycidae</taxon>
        <taxon>Eupodiscales</taxon>
        <taxon>Parodontellaceae</taxon>
        <taxon>Trieres</taxon>
    </lineage>
</organism>
<gene>
    <name evidence="1" type="ORF">OSIN01602_LOCUS12057</name>
</gene>
<proteinExistence type="predicted"/>
<reference evidence="1" key="1">
    <citation type="submission" date="2021-01" db="EMBL/GenBank/DDBJ databases">
        <authorList>
            <person name="Corre E."/>
            <person name="Pelletier E."/>
            <person name="Niang G."/>
            <person name="Scheremetjew M."/>
            <person name="Finn R."/>
            <person name="Kale V."/>
            <person name="Holt S."/>
            <person name="Cochrane G."/>
            <person name="Meng A."/>
            <person name="Brown T."/>
            <person name="Cohen L."/>
        </authorList>
    </citation>
    <scope>NUCLEOTIDE SEQUENCE</scope>
    <source>
        <strain evidence="1">Grunow 1884</strain>
    </source>
</reference>
<accession>A0A7S1ZM23</accession>